<keyword evidence="3" id="KW-1185">Reference proteome</keyword>
<dbReference type="PANTHER" id="PTHR46399">
    <property type="entry name" value="B30.2/SPRY DOMAIN-CONTAINING PROTEIN"/>
    <property type="match status" value="1"/>
</dbReference>
<feature type="region of interest" description="Disordered" evidence="1">
    <location>
        <begin position="90"/>
        <end position="117"/>
    </location>
</feature>
<dbReference type="GO" id="GO:0030018">
    <property type="term" value="C:Z disc"/>
    <property type="evidence" value="ECO:0007669"/>
    <property type="project" value="TreeGrafter"/>
</dbReference>
<dbReference type="GO" id="GO:0005219">
    <property type="term" value="F:ryanodine-sensitive calcium-release channel activity"/>
    <property type="evidence" value="ECO:0007669"/>
    <property type="project" value="TreeGrafter"/>
</dbReference>
<dbReference type="GO" id="GO:0034704">
    <property type="term" value="C:calcium channel complex"/>
    <property type="evidence" value="ECO:0007669"/>
    <property type="project" value="TreeGrafter"/>
</dbReference>
<dbReference type="GO" id="GO:0033017">
    <property type="term" value="C:sarcoplasmic reticulum membrane"/>
    <property type="evidence" value="ECO:0007669"/>
    <property type="project" value="TreeGrafter"/>
</dbReference>
<reference evidence="3" key="1">
    <citation type="submission" date="2018-06" db="EMBL/GenBank/DDBJ databases">
        <title>Genome assembly of Danube salmon.</title>
        <authorList>
            <person name="Macqueen D.J."/>
            <person name="Gundappa M.K."/>
        </authorList>
    </citation>
    <scope>NUCLEOTIDE SEQUENCE [LARGE SCALE GENOMIC DNA]</scope>
</reference>
<dbReference type="AlphaFoldDB" id="A0A4W5JRS9"/>
<reference evidence="2" key="2">
    <citation type="submission" date="2025-08" db="UniProtKB">
        <authorList>
            <consortium name="Ensembl"/>
        </authorList>
    </citation>
    <scope>IDENTIFICATION</scope>
</reference>
<dbReference type="GO" id="GO:0006941">
    <property type="term" value="P:striated muscle contraction"/>
    <property type="evidence" value="ECO:0007669"/>
    <property type="project" value="TreeGrafter"/>
</dbReference>
<dbReference type="GO" id="GO:0014808">
    <property type="term" value="P:release of sequestered calcium ion into cytosol by sarcoplasmic reticulum"/>
    <property type="evidence" value="ECO:0007669"/>
    <property type="project" value="TreeGrafter"/>
</dbReference>
<dbReference type="GO" id="GO:0005790">
    <property type="term" value="C:smooth endoplasmic reticulum"/>
    <property type="evidence" value="ECO:0007669"/>
    <property type="project" value="TreeGrafter"/>
</dbReference>
<evidence type="ECO:0000313" key="2">
    <source>
        <dbReference type="Ensembl" id="ENSHHUP00000002499.1"/>
    </source>
</evidence>
<dbReference type="InterPro" id="IPR015925">
    <property type="entry name" value="Ryanodine_IP3_receptor"/>
</dbReference>
<dbReference type="STRING" id="62062.ENSHHUP00000002499"/>
<reference evidence="2" key="3">
    <citation type="submission" date="2025-09" db="UniProtKB">
        <authorList>
            <consortium name="Ensembl"/>
        </authorList>
    </citation>
    <scope>IDENTIFICATION</scope>
</reference>
<proteinExistence type="predicted"/>
<name>A0A4W5JRS9_9TELE</name>
<dbReference type="Proteomes" id="UP000314982">
    <property type="component" value="Unassembled WGS sequence"/>
</dbReference>
<accession>A0A4W5JRS9</accession>
<feature type="compositionally biased region" description="Basic and acidic residues" evidence="1">
    <location>
        <begin position="90"/>
        <end position="107"/>
    </location>
</feature>
<dbReference type="PANTHER" id="PTHR46399:SF7">
    <property type="entry name" value="RYANODINE RECEPTOR 2"/>
    <property type="match status" value="1"/>
</dbReference>
<organism evidence="2 3">
    <name type="scientific">Hucho hucho</name>
    <name type="common">huchen</name>
    <dbReference type="NCBI Taxonomy" id="62062"/>
    <lineage>
        <taxon>Eukaryota</taxon>
        <taxon>Metazoa</taxon>
        <taxon>Chordata</taxon>
        <taxon>Craniata</taxon>
        <taxon>Vertebrata</taxon>
        <taxon>Euteleostomi</taxon>
        <taxon>Actinopterygii</taxon>
        <taxon>Neopterygii</taxon>
        <taxon>Teleostei</taxon>
        <taxon>Protacanthopterygii</taxon>
        <taxon>Salmoniformes</taxon>
        <taxon>Salmonidae</taxon>
        <taxon>Salmoninae</taxon>
        <taxon>Hucho</taxon>
    </lineage>
</organism>
<dbReference type="Ensembl" id="ENSHHUT00000002584.1">
    <property type="protein sequence ID" value="ENSHHUP00000002499.1"/>
    <property type="gene ID" value="ENSHHUG00000001606.1"/>
</dbReference>
<protein>
    <submittedName>
        <fullName evidence="2">Uncharacterized protein</fullName>
    </submittedName>
</protein>
<sequence length="117" mass="13104">MDGTVETFPCLKVTQRSFGSQNSNPDITFYRLSMPIECNEVLAKSPGGTLQSGGGFSFSSKKDLDDFETVSDFEVLTKSAHCTLGSSLDKEKDQFNNHKDYNQEKPSKLKQRFVDYS</sequence>
<dbReference type="GO" id="GO:0042383">
    <property type="term" value="C:sarcolemma"/>
    <property type="evidence" value="ECO:0007669"/>
    <property type="project" value="TreeGrafter"/>
</dbReference>
<evidence type="ECO:0000313" key="3">
    <source>
        <dbReference type="Proteomes" id="UP000314982"/>
    </source>
</evidence>
<evidence type="ECO:0000256" key="1">
    <source>
        <dbReference type="SAM" id="MobiDB-lite"/>
    </source>
</evidence>